<protein>
    <submittedName>
        <fullName evidence="2">Uncharacterized protein</fullName>
    </submittedName>
</protein>
<sequence>MTLSDYLKESGLTQMGFARQLGVAQGTVAFWLHNKPPTIERCIQIEKLTAGKVRCEELRPDVDWAYLRGSTQEPSPPSRPRPLPASGQGVNTASPTAAAGQSVVPEQGGGVINNHEAA</sequence>
<dbReference type="Pfam" id="PF15943">
    <property type="entry name" value="YdaS_toxin"/>
    <property type="match status" value="1"/>
</dbReference>
<keyword evidence="3" id="KW-1185">Reference proteome</keyword>
<feature type="compositionally biased region" description="Pro residues" evidence="1">
    <location>
        <begin position="74"/>
        <end position="83"/>
    </location>
</feature>
<dbReference type="KEGG" id="tcl:Tchl_2842"/>
<dbReference type="GO" id="GO:0003677">
    <property type="term" value="F:DNA binding"/>
    <property type="evidence" value="ECO:0007669"/>
    <property type="project" value="InterPro"/>
</dbReference>
<dbReference type="Proteomes" id="UP000185739">
    <property type="component" value="Chromosome"/>
</dbReference>
<name>A0A1H5Z244_9RHOO</name>
<dbReference type="EMBL" id="CP018839">
    <property type="protein sequence ID" value="APR05665.1"/>
    <property type="molecule type" value="Genomic_DNA"/>
</dbReference>
<evidence type="ECO:0000256" key="1">
    <source>
        <dbReference type="SAM" id="MobiDB-lite"/>
    </source>
</evidence>
<organism evidence="2 3">
    <name type="scientific">Thauera chlorobenzoica</name>
    <dbReference type="NCBI Taxonomy" id="96773"/>
    <lineage>
        <taxon>Bacteria</taxon>
        <taxon>Pseudomonadati</taxon>
        <taxon>Pseudomonadota</taxon>
        <taxon>Betaproteobacteria</taxon>
        <taxon>Rhodocyclales</taxon>
        <taxon>Zoogloeaceae</taxon>
        <taxon>Thauera</taxon>
    </lineage>
</organism>
<dbReference type="InterPro" id="IPR031856">
    <property type="entry name" value="YdaS_toxin-like"/>
</dbReference>
<feature type="region of interest" description="Disordered" evidence="1">
    <location>
        <begin position="66"/>
        <end position="118"/>
    </location>
</feature>
<dbReference type="AlphaFoldDB" id="A0A1H5Z244"/>
<dbReference type="InterPro" id="IPR010982">
    <property type="entry name" value="Lambda_DNA-bd_dom_sf"/>
</dbReference>
<dbReference type="SUPFAM" id="SSF47413">
    <property type="entry name" value="lambda repressor-like DNA-binding domains"/>
    <property type="match status" value="1"/>
</dbReference>
<dbReference type="RefSeq" id="WP_075149003.1">
    <property type="nucleotide sequence ID" value="NZ_CP018839.1"/>
</dbReference>
<proteinExistence type="predicted"/>
<evidence type="ECO:0000313" key="2">
    <source>
        <dbReference type="EMBL" id="APR05665.1"/>
    </source>
</evidence>
<gene>
    <name evidence="2" type="ORF">Tchl_2842</name>
</gene>
<dbReference type="InterPro" id="IPR001387">
    <property type="entry name" value="Cro/C1-type_HTH"/>
</dbReference>
<dbReference type="CDD" id="cd00093">
    <property type="entry name" value="HTH_XRE"/>
    <property type="match status" value="1"/>
</dbReference>
<evidence type="ECO:0000313" key="3">
    <source>
        <dbReference type="Proteomes" id="UP000185739"/>
    </source>
</evidence>
<accession>A0A1H5Z244</accession>
<reference evidence="2 3" key="1">
    <citation type="submission" date="2016-12" db="EMBL/GenBank/DDBJ databases">
        <title>Complete genome sequence of Thauera chlorobenzoica, a Betaproteobacterium degrading haloaromatics anaerobically to CO2 and halides.</title>
        <authorList>
            <person name="Goris T."/>
            <person name="Mergelsberg M."/>
            <person name="Boll M."/>
        </authorList>
    </citation>
    <scope>NUCLEOTIDE SEQUENCE [LARGE SCALE GENOMIC DNA]</scope>
    <source>
        <strain evidence="2 3">3CB1</strain>
    </source>
</reference>
<dbReference type="Gene3D" id="1.10.260.40">
    <property type="entry name" value="lambda repressor-like DNA-binding domains"/>
    <property type="match status" value="1"/>
</dbReference>
<dbReference type="STRING" id="96773.Tchl_2842"/>